<sequence>MPIYIDQLNRKIEITEFPKRIISLVPSQTELLFDLGVGDNIVGVTKYCIHPKEKVKRITKIGGTKDFDIDKIIALKPDLIIANKEENYKEGIEELEGKFPIWISDINDLTSSLEMILEVGKLVGKKTTAQNLVDKLNHDFEDLKTINTENYKTLYFIWKEPFMVAGKDTFINDILEKTNLTNTINENRYPILDNEKIKNLNPQIILLSSEPYPFKEKHIQEFAQLVPNSYIKIVDGELFSWYGSRLKYTVDYLKKLQNDIKLHFEKI</sequence>
<dbReference type="Gene3D" id="3.40.50.1980">
    <property type="entry name" value="Nitrogenase molybdenum iron protein domain"/>
    <property type="match status" value="2"/>
</dbReference>
<evidence type="ECO:0000259" key="2">
    <source>
        <dbReference type="PROSITE" id="PS50983"/>
    </source>
</evidence>
<dbReference type="EMBL" id="CP003345">
    <property type="protein sequence ID" value="AFM04415.1"/>
    <property type="molecule type" value="Genomic_DNA"/>
</dbReference>
<keyword evidence="4" id="KW-1185">Reference proteome</keyword>
<evidence type="ECO:0000313" key="4">
    <source>
        <dbReference type="Proteomes" id="UP000006054"/>
    </source>
</evidence>
<dbReference type="OrthoDB" id="9816357at2"/>
<evidence type="ECO:0000256" key="1">
    <source>
        <dbReference type="ARBA" id="ARBA00022729"/>
    </source>
</evidence>
<keyword evidence="1" id="KW-0732">Signal</keyword>
<dbReference type="GO" id="GO:0071281">
    <property type="term" value="P:cellular response to iron ion"/>
    <property type="evidence" value="ECO:0007669"/>
    <property type="project" value="TreeGrafter"/>
</dbReference>
<dbReference type="AlphaFoldDB" id="I4AKD0"/>
<dbReference type="NCBIfam" id="NF038402">
    <property type="entry name" value="TroA_like"/>
    <property type="match status" value="1"/>
</dbReference>
<dbReference type="KEGG" id="fli:Fleli_2031"/>
<dbReference type="Proteomes" id="UP000006054">
    <property type="component" value="Chromosome"/>
</dbReference>
<proteinExistence type="predicted"/>
<dbReference type="RefSeq" id="WP_014797862.1">
    <property type="nucleotide sequence ID" value="NC_018018.1"/>
</dbReference>
<dbReference type="Pfam" id="PF01497">
    <property type="entry name" value="Peripla_BP_2"/>
    <property type="match status" value="1"/>
</dbReference>
<dbReference type="InterPro" id="IPR050902">
    <property type="entry name" value="ABC_Transporter_SBP"/>
</dbReference>
<evidence type="ECO:0000313" key="3">
    <source>
        <dbReference type="EMBL" id="AFM04415.1"/>
    </source>
</evidence>
<dbReference type="STRING" id="880071.Fleli_2031"/>
<dbReference type="PANTHER" id="PTHR30535:SF34">
    <property type="entry name" value="MOLYBDATE-BINDING PROTEIN MOLA"/>
    <property type="match status" value="1"/>
</dbReference>
<name>I4AKD0_BERLS</name>
<organism evidence="3 4">
    <name type="scientific">Bernardetia litoralis (strain ATCC 23117 / DSM 6794 / NBRC 15988 / NCIMB 1366 / Fx l1 / Sio-4)</name>
    <name type="common">Flexibacter litoralis</name>
    <dbReference type="NCBI Taxonomy" id="880071"/>
    <lineage>
        <taxon>Bacteria</taxon>
        <taxon>Pseudomonadati</taxon>
        <taxon>Bacteroidota</taxon>
        <taxon>Cytophagia</taxon>
        <taxon>Cytophagales</taxon>
        <taxon>Bernardetiaceae</taxon>
        <taxon>Bernardetia</taxon>
    </lineage>
</organism>
<dbReference type="SUPFAM" id="SSF53807">
    <property type="entry name" value="Helical backbone' metal receptor"/>
    <property type="match status" value="1"/>
</dbReference>
<protein>
    <submittedName>
        <fullName evidence="3">ABC-type Fe3+-hydroxamate transport system, periplasmic component</fullName>
    </submittedName>
</protein>
<feature type="domain" description="Fe/B12 periplasmic-binding" evidence="2">
    <location>
        <begin position="20"/>
        <end position="264"/>
    </location>
</feature>
<dbReference type="InterPro" id="IPR054828">
    <property type="entry name" value="Vit_B12_bind_prot"/>
</dbReference>
<dbReference type="PROSITE" id="PS50983">
    <property type="entry name" value="FE_B12_PBP"/>
    <property type="match status" value="1"/>
</dbReference>
<dbReference type="HOGENOM" id="CLU_038034_2_7_10"/>
<gene>
    <name evidence="3" type="ordered locus">Fleli_2031</name>
</gene>
<dbReference type="PANTHER" id="PTHR30535">
    <property type="entry name" value="VITAMIN B12-BINDING PROTEIN"/>
    <property type="match status" value="1"/>
</dbReference>
<accession>I4AKD0</accession>
<dbReference type="eggNOG" id="COG0614">
    <property type="taxonomic scope" value="Bacteria"/>
</dbReference>
<reference evidence="4" key="1">
    <citation type="submission" date="2012-06" db="EMBL/GenBank/DDBJ databases">
        <title>The complete genome of Flexibacter litoralis DSM 6794.</title>
        <authorList>
            <person name="Lucas S."/>
            <person name="Copeland A."/>
            <person name="Lapidus A."/>
            <person name="Glavina del Rio T."/>
            <person name="Dalin E."/>
            <person name="Tice H."/>
            <person name="Bruce D."/>
            <person name="Goodwin L."/>
            <person name="Pitluck S."/>
            <person name="Peters L."/>
            <person name="Ovchinnikova G."/>
            <person name="Lu M."/>
            <person name="Kyrpides N."/>
            <person name="Mavromatis K."/>
            <person name="Ivanova N."/>
            <person name="Brettin T."/>
            <person name="Detter J.C."/>
            <person name="Han C."/>
            <person name="Larimer F."/>
            <person name="Land M."/>
            <person name="Hauser L."/>
            <person name="Markowitz V."/>
            <person name="Cheng J.-F."/>
            <person name="Hugenholtz P."/>
            <person name="Woyke T."/>
            <person name="Wu D."/>
            <person name="Spring S."/>
            <person name="Lang E."/>
            <person name="Kopitz M."/>
            <person name="Brambilla E."/>
            <person name="Klenk H.-P."/>
            <person name="Eisen J.A."/>
        </authorList>
    </citation>
    <scope>NUCLEOTIDE SEQUENCE [LARGE SCALE GENOMIC DNA]</scope>
    <source>
        <strain evidence="4">ATCC 23117 / DSM 6794 / NBRC 15988 / NCIMB 1366 / Sio-4</strain>
    </source>
</reference>
<dbReference type="InterPro" id="IPR002491">
    <property type="entry name" value="ABC_transptr_periplasmic_BD"/>
</dbReference>